<feature type="repeat" description="PPR" evidence="3">
    <location>
        <begin position="100"/>
        <end position="134"/>
    </location>
</feature>
<dbReference type="GO" id="GO:0050660">
    <property type="term" value="F:flavin adenine dinucleotide binding"/>
    <property type="evidence" value="ECO:0007669"/>
    <property type="project" value="InterPro"/>
</dbReference>
<sequence length="647" mass="73045">MACQGFEPDNYTHPCVLKACSRLYNFNVGMKIHGAVVKVGLVLNFFMGNGLVAMYGKCGCLMEVQRVIDEMLSRDVVSWNSRLLGRQMHEYVEMKKLRPNLLLENSLVDMYAKCGSLQDAREVFDGMKFHDVVSRTSMISAFGLNGLVHDAVAEHHSSLLWDGPSEGEIMWELYKSVLGSLLTYCTAGQYICRFIVPLIHFWVVEGHHPERVLRQFGMKQGILVDVDTSTDLHKITLQSKQERDWAVEHAPHIAKWAAHAAIADAPLFDGEISYNDEYMCGFIPTLDALLQKRSRTGTLCYDMGYDAIGPLPSMSHDDVGPSHWFAHVDTSQSPSMVCDDTCPPTSSTTSHASHIEEIQGERIEWVEDRLRRSQKTRTHPPDYGTGDGRSLHWIKYILKESAKNITQKDKSNFIVVARREDQATTSSGKEIYDEIGALKSLNCCSPAARNIVTLEDVVEEIVGEIFDENDSNEEIQKKTGYIVMRAEGVFDVDANTSIDQLSEDLNVKMPEGHQYETVSGFICEAFGYIPRTGESIKVVLEKANQEENHDSKSDHQDHKEKDHIFKLEILAGNARKVSAVQFERIDNDETMLETKEVTRLFPKIMKRKWNSGEDSDSTDYDDDSSPRRPEDGLPIEHEDDHDSHGSN</sequence>
<dbReference type="Pfam" id="PF10536">
    <property type="entry name" value="PMD"/>
    <property type="match status" value="1"/>
</dbReference>
<evidence type="ECO:0000313" key="6">
    <source>
        <dbReference type="EMBL" id="KAL0011210.1"/>
    </source>
</evidence>
<dbReference type="PANTHER" id="PTHR22777">
    <property type="entry name" value="HEMOLYSIN-RELATED"/>
    <property type="match status" value="1"/>
</dbReference>
<feature type="compositionally biased region" description="Basic and acidic residues" evidence="4">
    <location>
        <begin position="624"/>
        <end position="647"/>
    </location>
</feature>
<dbReference type="SUPFAM" id="SSF56176">
    <property type="entry name" value="FAD-binding/transporter-associated domain-like"/>
    <property type="match status" value="1"/>
</dbReference>
<dbReference type="InterPro" id="IPR019557">
    <property type="entry name" value="AminoTfrase-like_pln_mobile"/>
</dbReference>
<gene>
    <name evidence="6" type="ORF">SO802_006318</name>
</gene>
<evidence type="ECO:0000313" key="7">
    <source>
        <dbReference type="Proteomes" id="UP001459277"/>
    </source>
</evidence>
<feature type="compositionally biased region" description="Acidic residues" evidence="4">
    <location>
        <begin position="613"/>
        <end position="623"/>
    </location>
</feature>
<organism evidence="6 7">
    <name type="scientific">Lithocarpus litseifolius</name>
    <dbReference type="NCBI Taxonomy" id="425828"/>
    <lineage>
        <taxon>Eukaryota</taxon>
        <taxon>Viridiplantae</taxon>
        <taxon>Streptophyta</taxon>
        <taxon>Embryophyta</taxon>
        <taxon>Tracheophyta</taxon>
        <taxon>Spermatophyta</taxon>
        <taxon>Magnoliopsida</taxon>
        <taxon>eudicotyledons</taxon>
        <taxon>Gunneridae</taxon>
        <taxon>Pentapetalae</taxon>
        <taxon>rosids</taxon>
        <taxon>fabids</taxon>
        <taxon>Fagales</taxon>
        <taxon>Fagaceae</taxon>
        <taxon>Lithocarpus</taxon>
    </lineage>
</organism>
<name>A0AAW2DPI0_9ROSI</name>
<dbReference type="InterPro" id="IPR036318">
    <property type="entry name" value="FAD-bd_PCMH-like_sf"/>
</dbReference>
<evidence type="ECO:0000256" key="2">
    <source>
        <dbReference type="ARBA" id="ARBA00023122"/>
    </source>
</evidence>
<dbReference type="Gene3D" id="3.90.1280.20">
    <property type="match status" value="1"/>
</dbReference>
<keyword evidence="1" id="KW-0677">Repeat</keyword>
<dbReference type="Pfam" id="PF01535">
    <property type="entry name" value="PPR"/>
    <property type="match status" value="2"/>
</dbReference>
<dbReference type="InterPro" id="IPR005170">
    <property type="entry name" value="Transptr-assoc_dom"/>
</dbReference>
<dbReference type="NCBIfam" id="TIGR00756">
    <property type="entry name" value="PPR"/>
    <property type="match status" value="1"/>
</dbReference>
<feature type="domain" description="Transporter-associated" evidence="5">
    <location>
        <begin position="483"/>
        <end position="586"/>
    </location>
</feature>
<keyword evidence="2" id="KW-0129">CBS domain</keyword>
<evidence type="ECO:0000259" key="5">
    <source>
        <dbReference type="SMART" id="SM01091"/>
    </source>
</evidence>
<protein>
    <recommendedName>
        <fullName evidence="5">Transporter-associated domain-containing protein</fullName>
    </recommendedName>
</protein>
<proteinExistence type="predicted"/>
<reference evidence="6 7" key="1">
    <citation type="submission" date="2024-01" db="EMBL/GenBank/DDBJ databases">
        <title>A telomere-to-telomere, gap-free genome of sweet tea (Lithocarpus litseifolius).</title>
        <authorList>
            <person name="Zhou J."/>
        </authorList>
    </citation>
    <scope>NUCLEOTIDE SEQUENCE [LARGE SCALE GENOMIC DNA]</scope>
    <source>
        <strain evidence="6">Zhou-2022a</strain>
        <tissue evidence="6">Leaf</tissue>
    </source>
</reference>
<dbReference type="AlphaFoldDB" id="A0AAW2DPI0"/>
<evidence type="ECO:0000256" key="4">
    <source>
        <dbReference type="SAM" id="MobiDB-lite"/>
    </source>
</evidence>
<dbReference type="InterPro" id="IPR002885">
    <property type="entry name" value="PPR_rpt"/>
</dbReference>
<dbReference type="Gene3D" id="1.25.40.10">
    <property type="entry name" value="Tetratricopeptide repeat domain"/>
    <property type="match status" value="2"/>
</dbReference>
<dbReference type="Pfam" id="PF03471">
    <property type="entry name" value="CorC_HlyC"/>
    <property type="match status" value="1"/>
</dbReference>
<comment type="caution">
    <text evidence="6">The sequence shown here is derived from an EMBL/GenBank/DDBJ whole genome shotgun (WGS) entry which is preliminary data.</text>
</comment>
<dbReference type="PROSITE" id="PS51375">
    <property type="entry name" value="PPR"/>
    <property type="match status" value="1"/>
</dbReference>
<feature type="region of interest" description="Disordered" evidence="4">
    <location>
        <begin position="606"/>
        <end position="647"/>
    </location>
</feature>
<evidence type="ECO:0000256" key="3">
    <source>
        <dbReference type="PROSITE-ProRule" id="PRU00708"/>
    </source>
</evidence>
<keyword evidence="7" id="KW-1185">Reference proteome</keyword>
<evidence type="ECO:0000256" key="1">
    <source>
        <dbReference type="ARBA" id="ARBA00022737"/>
    </source>
</evidence>
<dbReference type="SMART" id="SM01091">
    <property type="entry name" value="CorC_HlyC"/>
    <property type="match status" value="1"/>
</dbReference>
<dbReference type="Gene3D" id="3.30.465.10">
    <property type="match status" value="1"/>
</dbReference>
<accession>A0AAW2DPI0</accession>
<dbReference type="PANTHER" id="PTHR22777:SF17">
    <property type="entry name" value="UPF0053 PROTEIN SLL0260"/>
    <property type="match status" value="1"/>
</dbReference>
<dbReference type="InterPro" id="IPR011990">
    <property type="entry name" value="TPR-like_helical_dom_sf"/>
</dbReference>
<dbReference type="InterPro" id="IPR016169">
    <property type="entry name" value="FAD-bd_PCMH_sub2"/>
</dbReference>
<dbReference type="EMBL" id="JAZDWU010000002">
    <property type="protein sequence ID" value="KAL0011210.1"/>
    <property type="molecule type" value="Genomic_DNA"/>
</dbReference>
<dbReference type="Proteomes" id="UP001459277">
    <property type="component" value="Unassembled WGS sequence"/>
</dbReference>